<dbReference type="EMBL" id="CP041217">
    <property type="protein sequence ID" value="QDH20310.1"/>
    <property type="molecule type" value="Genomic_DNA"/>
</dbReference>
<keyword evidence="1" id="KW-0805">Transcription regulation</keyword>
<evidence type="ECO:0000256" key="3">
    <source>
        <dbReference type="ARBA" id="ARBA00023163"/>
    </source>
</evidence>
<dbReference type="InterPro" id="IPR002577">
    <property type="entry name" value="HTH_HxlR"/>
</dbReference>
<dbReference type="GO" id="GO:0003677">
    <property type="term" value="F:DNA binding"/>
    <property type="evidence" value="ECO:0007669"/>
    <property type="project" value="UniProtKB-KW"/>
</dbReference>
<evidence type="ECO:0000313" key="7">
    <source>
        <dbReference type="Proteomes" id="UP000316968"/>
    </source>
</evidence>
<dbReference type="InterPro" id="IPR036390">
    <property type="entry name" value="WH_DNA-bd_sf"/>
</dbReference>
<keyword evidence="2" id="KW-0238">DNA-binding</keyword>
<feature type="compositionally biased region" description="Acidic residues" evidence="4">
    <location>
        <begin position="134"/>
        <end position="149"/>
    </location>
</feature>
<evidence type="ECO:0000259" key="5">
    <source>
        <dbReference type="PROSITE" id="PS51118"/>
    </source>
</evidence>
<evidence type="ECO:0000313" key="6">
    <source>
        <dbReference type="EMBL" id="QDH20310.1"/>
    </source>
</evidence>
<organism evidence="6 7">
    <name type="scientific">Saccharibacillus brassicae</name>
    <dbReference type="NCBI Taxonomy" id="2583377"/>
    <lineage>
        <taxon>Bacteria</taxon>
        <taxon>Bacillati</taxon>
        <taxon>Bacillota</taxon>
        <taxon>Bacilli</taxon>
        <taxon>Bacillales</taxon>
        <taxon>Paenibacillaceae</taxon>
        <taxon>Saccharibacillus</taxon>
    </lineage>
</organism>
<dbReference type="InterPro" id="IPR011991">
    <property type="entry name" value="ArsR-like_HTH"/>
</dbReference>
<dbReference type="InterPro" id="IPR036388">
    <property type="entry name" value="WH-like_DNA-bd_sf"/>
</dbReference>
<sequence length="149" mass="16973">MRVCLNGFEPAFIEEKEDLYAIVLTQNILSGRWKYFILWYLKSGTRRFGDIQHFLGGLSQGSLTKQLKELEKDGVVHRKVYPEVPPKVEYSLTEKGVRLLPILEQMEAFGKEYGENGPHGEREANRARGKSDEAGESEETTESGETEFS</sequence>
<protein>
    <submittedName>
        <fullName evidence="6">Helix-turn-helix transcriptional regulator</fullName>
    </submittedName>
</protein>
<dbReference type="CDD" id="cd00090">
    <property type="entry name" value="HTH_ARSR"/>
    <property type="match status" value="1"/>
</dbReference>
<evidence type="ECO:0000256" key="1">
    <source>
        <dbReference type="ARBA" id="ARBA00023015"/>
    </source>
</evidence>
<name>A0A4Y6UUD0_SACBS</name>
<keyword evidence="7" id="KW-1185">Reference proteome</keyword>
<dbReference type="PROSITE" id="PS51118">
    <property type="entry name" value="HTH_HXLR"/>
    <property type="match status" value="1"/>
</dbReference>
<accession>A0A4Y6UUD0</accession>
<dbReference type="OrthoDB" id="9791143at2"/>
<dbReference type="Pfam" id="PF01638">
    <property type="entry name" value="HxlR"/>
    <property type="match status" value="1"/>
</dbReference>
<reference evidence="6 7" key="1">
    <citation type="submission" date="2019-06" db="EMBL/GenBank/DDBJ databases">
        <title>Saccharibacillus brassicae sp. nov., an endophytic bacterium isolated from Chinese cabbage seeds (Brassica pekinensis).</title>
        <authorList>
            <person name="Jiang L."/>
            <person name="Lee J."/>
            <person name="Kim S.W."/>
        </authorList>
    </citation>
    <scope>NUCLEOTIDE SEQUENCE [LARGE SCALE GENOMIC DNA]</scope>
    <source>
        <strain evidence="7">KCTC 43072 / ATSA2</strain>
    </source>
</reference>
<keyword evidence="3" id="KW-0804">Transcription</keyword>
<evidence type="ECO:0000256" key="2">
    <source>
        <dbReference type="ARBA" id="ARBA00023125"/>
    </source>
</evidence>
<evidence type="ECO:0000256" key="4">
    <source>
        <dbReference type="SAM" id="MobiDB-lite"/>
    </source>
</evidence>
<dbReference type="PANTHER" id="PTHR33204:SF29">
    <property type="entry name" value="TRANSCRIPTIONAL REGULATOR"/>
    <property type="match status" value="1"/>
</dbReference>
<dbReference type="KEGG" id="saca:FFV09_05210"/>
<dbReference type="AlphaFoldDB" id="A0A4Y6UUD0"/>
<dbReference type="Proteomes" id="UP000316968">
    <property type="component" value="Chromosome"/>
</dbReference>
<proteinExistence type="predicted"/>
<feature type="compositionally biased region" description="Basic and acidic residues" evidence="4">
    <location>
        <begin position="110"/>
        <end position="133"/>
    </location>
</feature>
<dbReference type="PANTHER" id="PTHR33204">
    <property type="entry name" value="TRANSCRIPTIONAL REGULATOR, MARR FAMILY"/>
    <property type="match status" value="1"/>
</dbReference>
<dbReference type="SUPFAM" id="SSF46785">
    <property type="entry name" value="Winged helix' DNA-binding domain"/>
    <property type="match status" value="1"/>
</dbReference>
<gene>
    <name evidence="6" type="ORF">FFV09_05210</name>
</gene>
<feature type="domain" description="HTH hxlR-type" evidence="5">
    <location>
        <begin position="20"/>
        <end position="118"/>
    </location>
</feature>
<dbReference type="Gene3D" id="1.10.10.10">
    <property type="entry name" value="Winged helix-like DNA-binding domain superfamily/Winged helix DNA-binding domain"/>
    <property type="match status" value="1"/>
</dbReference>
<feature type="region of interest" description="Disordered" evidence="4">
    <location>
        <begin position="110"/>
        <end position="149"/>
    </location>
</feature>